<dbReference type="Proteomes" id="UP000076842">
    <property type="component" value="Unassembled WGS sequence"/>
</dbReference>
<proteinExistence type="predicted"/>
<accession>A0A165IIT1</accession>
<feature type="region of interest" description="Disordered" evidence="1">
    <location>
        <begin position="82"/>
        <end position="101"/>
    </location>
</feature>
<dbReference type="EMBL" id="KV423929">
    <property type="protein sequence ID" value="KZT60625.1"/>
    <property type="molecule type" value="Genomic_DNA"/>
</dbReference>
<feature type="compositionally biased region" description="Low complexity" evidence="1">
    <location>
        <begin position="164"/>
        <end position="177"/>
    </location>
</feature>
<feature type="compositionally biased region" description="Low complexity" evidence="1">
    <location>
        <begin position="223"/>
        <end position="235"/>
    </location>
</feature>
<feature type="region of interest" description="Disordered" evidence="1">
    <location>
        <begin position="120"/>
        <end position="250"/>
    </location>
</feature>
<evidence type="ECO:0000256" key="1">
    <source>
        <dbReference type="SAM" id="MobiDB-lite"/>
    </source>
</evidence>
<feature type="region of interest" description="Disordered" evidence="1">
    <location>
        <begin position="384"/>
        <end position="404"/>
    </location>
</feature>
<dbReference type="AlphaFoldDB" id="A0A165IIT1"/>
<feature type="compositionally biased region" description="Basic and acidic residues" evidence="1">
    <location>
        <begin position="181"/>
        <end position="193"/>
    </location>
</feature>
<protein>
    <submittedName>
        <fullName evidence="2">Uncharacterized protein</fullName>
    </submittedName>
</protein>
<organism evidence="2 3">
    <name type="scientific">Calocera cornea HHB12733</name>
    <dbReference type="NCBI Taxonomy" id="1353952"/>
    <lineage>
        <taxon>Eukaryota</taxon>
        <taxon>Fungi</taxon>
        <taxon>Dikarya</taxon>
        <taxon>Basidiomycota</taxon>
        <taxon>Agaricomycotina</taxon>
        <taxon>Dacrymycetes</taxon>
        <taxon>Dacrymycetales</taxon>
        <taxon>Dacrymycetaceae</taxon>
        <taxon>Calocera</taxon>
    </lineage>
</organism>
<gene>
    <name evidence="2" type="ORF">CALCODRAFT_480525</name>
</gene>
<sequence length="431" mass="46125">MDSGHQNEKAGHKEPNELICDRDRDHGSQAQIRASEVLCLVTKDSIHFNNHTHIDTGTTVSSNPAEVTIPTQQTIGLHIDVVRHPGPSSEPNTPISISPTRAERDIDLETVDNGSDAFSLDSLASLTGSPISPPTTPKRNNGKNAPSGSRRHSIPIVSAERAVTRQTSDISSSTITPPETPETRDKDALRAETRFSGSPVGDNAGARVVPQDGSPRMRPAMPSPAGSDRSSSSDVDSIKCDDEPPLPPPRRLIFNAGLPQSTYISKRRTPSLPTIPQPDTVPRKPKRIVFNTNETPATYVSKNRAPTRKPSHKQSKHVIHYVTQADADAANKALAGRNALLAAQVKRDAYASGMAAADAWFEQGISYFTRRGYTEADALSRLSSTIKKDQSPPGSENPSVALASGAVATDTSGLRIRAAGTVPTQDSGGRW</sequence>
<reference evidence="2 3" key="1">
    <citation type="journal article" date="2016" name="Mol. Biol. Evol.">
        <title>Comparative Genomics of Early-Diverging Mushroom-Forming Fungi Provides Insights into the Origins of Lignocellulose Decay Capabilities.</title>
        <authorList>
            <person name="Nagy L.G."/>
            <person name="Riley R."/>
            <person name="Tritt A."/>
            <person name="Adam C."/>
            <person name="Daum C."/>
            <person name="Floudas D."/>
            <person name="Sun H."/>
            <person name="Yadav J.S."/>
            <person name="Pangilinan J."/>
            <person name="Larsson K.H."/>
            <person name="Matsuura K."/>
            <person name="Barry K."/>
            <person name="Labutti K."/>
            <person name="Kuo R."/>
            <person name="Ohm R.A."/>
            <person name="Bhattacharya S.S."/>
            <person name="Shirouzu T."/>
            <person name="Yoshinaga Y."/>
            <person name="Martin F.M."/>
            <person name="Grigoriev I.V."/>
            <person name="Hibbett D.S."/>
        </authorList>
    </citation>
    <scope>NUCLEOTIDE SEQUENCE [LARGE SCALE GENOMIC DNA]</scope>
    <source>
        <strain evidence="2 3">HHB12733</strain>
    </source>
</reference>
<keyword evidence="3" id="KW-1185">Reference proteome</keyword>
<evidence type="ECO:0000313" key="2">
    <source>
        <dbReference type="EMBL" id="KZT60625.1"/>
    </source>
</evidence>
<name>A0A165IIT1_9BASI</name>
<evidence type="ECO:0000313" key="3">
    <source>
        <dbReference type="Proteomes" id="UP000076842"/>
    </source>
</evidence>
<feature type="compositionally biased region" description="Polar residues" evidence="1">
    <location>
        <begin position="89"/>
        <end position="99"/>
    </location>
</feature>
<feature type="region of interest" description="Disordered" evidence="1">
    <location>
        <begin position="1"/>
        <end position="27"/>
    </location>
</feature>
<dbReference type="InParanoid" id="A0A165IIT1"/>
<feature type="compositionally biased region" description="Polar residues" evidence="1">
    <location>
        <begin position="137"/>
        <end position="147"/>
    </location>
</feature>